<keyword evidence="9" id="KW-1185">Reference proteome</keyword>
<dbReference type="CDD" id="cd02573">
    <property type="entry name" value="PseudoU_synth_EcTruB"/>
    <property type="match status" value="1"/>
</dbReference>
<dbReference type="EC" id="5.4.99.25" evidence="5"/>
<evidence type="ECO:0000256" key="2">
    <source>
        <dbReference type="ARBA" id="ARBA00005642"/>
    </source>
</evidence>
<dbReference type="GO" id="GO:0003723">
    <property type="term" value="F:RNA binding"/>
    <property type="evidence" value="ECO:0007669"/>
    <property type="project" value="InterPro"/>
</dbReference>
<dbReference type="PANTHER" id="PTHR13767">
    <property type="entry name" value="TRNA-PSEUDOURIDINE SYNTHASE"/>
    <property type="match status" value="1"/>
</dbReference>
<reference evidence="9" key="1">
    <citation type="submission" date="2017-02" db="EMBL/GenBank/DDBJ databases">
        <authorList>
            <person name="Varghese N."/>
            <person name="Submissions S."/>
        </authorList>
    </citation>
    <scope>NUCLEOTIDE SEQUENCE [LARGE SCALE GENOMIC DNA]</scope>
    <source>
        <strain evidence="9">ATCC BAA-34</strain>
    </source>
</reference>
<evidence type="ECO:0000313" key="9">
    <source>
        <dbReference type="Proteomes" id="UP000190102"/>
    </source>
</evidence>
<dbReference type="SUPFAM" id="SSF55120">
    <property type="entry name" value="Pseudouridine synthase"/>
    <property type="match status" value="1"/>
</dbReference>
<feature type="active site" description="Nucleophile" evidence="5">
    <location>
        <position position="39"/>
    </location>
</feature>
<dbReference type="InterPro" id="IPR002501">
    <property type="entry name" value="PsdUridine_synth_N"/>
</dbReference>
<dbReference type="HAMAP" id="MF_01080">
    <property type="entry name" value="TruB_bact"/>
    <property type="match status" value="1"/>
</dbReference>
<dbReference type="PANTHER" id="PTHR13767:SF2">
    <property type="entry name" value="PSEUDOURIDYLATE SYNTHASE TRUB1"/>
    <property type="match status" value="1"/>
</dbReference>
<keyword evidence="4 5" id="KW-0413">Isomerase</keyword>
<dbReference type="STRING" id="115783.SAMN02745119_02754"/>
<name>A0A1T4R8W4_9BACT</name>
<dbReference type="GO" id="GO:0031119">
    <property type="term" value="P:tRNA pseudouridine synthesis"/>
    <property type="evidence" value="ECO:0007669"/>
    <property type="project" value="UniProtKB-UniRule"/>
</dbReference>
<comment type="similarity">
    <text evidence="2 5">Belongs to the pseudouridine synthase TruB family. Type 1 subfamily.</text>
</comment>
<dbReference type="EMBL" id="FUWR01000018">
    <property type="protein sequence ID" value="SKA12403.1"/>
    <property type="molecule type" value="Genomic_DNA"/>
</dbReference>
<dbReference type="NCBIfam" id="TIGR00431">
    <property type="entry name" value="TruB"/>
    <property type="match status" value="1"/>
</dbReference>
<sequence length="292" mass="31521">MVDGFLVIDKPAGISSHDVVNRVRRILGTKKVGHTGTLDPFATGVLPIAVGEGTKAIQFLDEGEKAYEAVIQLGLATDTLDITGAVLQEHDPSGVGQEQLASAMAALTGEISQVPPMYSAIKQGGQPLYKLARKGIEVERPSRQVTIHSFDLLEFSSPLATVRVRCSRGTYVRTLADDLGKLLGCGACLIQLRRTMSGPFRLADALTLEQLANYAEEGVAQQYGLNLPTALSHLGQVQLTEADFLKLKNGIPPRDRLLEMQPGLFSLMYGQQVIAVAEQTPEKAISLKRVFN</sequence>
<dbReference type="InterPro" id="IPR014780">
    <property type="entry name" value="tRNA_psdUridine_synth_TruB"/>
</dbReference>
<dbReference type="Gene3D" id="3.30.2350.10">
    <property type="entry name" value="Pseudouridine synthase"/>
    <property type="match status" value="1"/>
</dbReference>
<dbReference type="Proteomes" id="UP000190102">
    <property type="component" value="Unassembled WGS sequence"/>
</dbReference>
<dbReference type="Pfam" id="PF01509">
    <property type="entry name" value="TruB_N"/>
    <property type="match status" value="1"/>
</dbReference>
<accession>A0A1T4R8W4</accession>
<evidence type="ECO:0000256" key="3">
    <source>
        <dbReference type="ARBA" id="ARBA00022694"/>
    </source>
</evidence>
<dbReference type="FunFam" id="3.30.2350.10:FF:000011">
    <property type="entry name" value="tRNA pseudouridine synthase B"/>
    <property type="match status" value="1"/>
</dbReference>
<comment type="function">
    <text evidence="5">Responsible for synthesis of pseudouridine from uracil-55 in the psi GC loop of transfer RNAs.</text>
</comment>
<dbReference type="InterPro" id="IPR020103">
    <property type="entry name" value="PsdUridine_synth_cat_dom_sf"/>
</dbReference>
<evidence type="ECO:0000256" key="4">
    <source>
        <dbReference type="ARBA" id="ARBA00023235"/>
    </source>
</evidence>
<feature type="domain" description="Pseudouridine synthase II N-terminal" evidence="6">
    <location>
        <begin position="24"/>
        <end position="172"/>
    </location>
</feature>
<organism evidence="8 9">
    <name type="scientific">Trichlorobacter thiogenes</name>
    <dbReference type="NCBI Taxonomy" id="115783"/>
    <lineage>
        <taxon>Bacteria</taxon>
        <taxon>Pseudomonadati</taxon>
        <taxon>Thermodesulfobacteriota</taxon>
        <taxon>Desulfuromonadia</taxon>
        <taxon>Geobacterales</taxon>
        <taxon>Geobacteraceae</taxon>
        <taxon>Trichlorobacter</taxon>
    </lineage>
</organism>
<proteinExistence type="inferred from homology"/>
<evidence type="ECO:0000259" key="7">
    <source>
        <dbReference type="Pfam" id="PF16198"/>
    </source>
</evidence>
<dbReference type="InterPro" id="IPR032819">
    <property type="entry name" value="TruB_C"/>
</dbReference>
<keyword evidence="3 5" id="KW-0819">tRNA processing</keyword>
<dbReference type="OrthoDB" id="9802309at2"/>
<protein>
    <recommendedName>
        <fullName evidence="5">tRNA pseudouridine synthase B</fullName>
        <ecNumber evidence="5">5.4.99.25</ecNumber>
    </recommendedName>
    <alternativeName>
        <fullName evidence="5">tRNA pseudouridine(55) synthase</fullName>
        <shortName evidence="5">Psi55 synthase</shortName>
    </alternativeName>
    <alternativeName>
        <fullName evidence="5">tRNA pseudouridylate synthase</fullName>
    </alternativeName>
    <alternativeName>
        <fullName evidence="5">tRNA-uridine isomerase</fullName>
    </alternativeName>
</protein>
<dbReference type="AlphaFoldDB" id="A0A1T4R8W4"/>
<comment type="catalytic activity">
    <reaction evidence="1 5">
        <text>uridine(55) in tRNA = pseudouridine(55) in tRNA</text>
        <dbReference type="Rhea" id="RHEA:42532"/>
        <dbReference type="Rhea" id="RHEA-COMP:10101"/>
        <dbReference type="Rhea" id="RHEA-COMP:10102"/>
        <dbReference type="ChEBI" id="CHEBI:65314"/>
        <dbReference type="ChEBI" id="CHEBI:65315"/>
        <dbReference type="EC" id="5.4.99.25"/>
    </reaction>
</comment>
<evidence type="ECO:0000259" key="6">
    <source>
        <dbReference type="Pfam" id="PF01509"/>
    </source>
</evidence>
<gene>
    <name evidence="5" type="primary">truB</name>
    <name evidence="8" type="ORF">SAMN02745119_02754</name>
</gene>
<evidence type="ECO:0000256" key="5">
    <source>
        <dbReference type="HAMAP-Rule" id="MF_01080"/>
    </source>
</evidence>
<evidence type="ECO:0000313" key="8">
    <source>
        <dbReference type="EMBL" id="SKA12403.1"/>
    </source>
</evidence>
<dbReference type="RefSeq" id="WP_078790984.1">
    <property type="nucleotide sequence ID" value="NZ_FUWR01000018.1"/>
</dbReference>
<dbReference type="Pfam" id="PF16198">
    <property type="entry name" value="TruB_C_2"/>
    <property type="match status" value="1"/>
</dbReference>
<evidence type="ECO:0000256" key="1">
    <source>
        <dbReference type="ARBA" id="ARBA00000385"/>
    </source>
</evidence>
<dbReference type="GO" id="GO:1990481">
    <property type="term" value="P:mRNA pseudouridine synthesis"/>
    <property type="evidence" value="ECO:0007669"/>
    <property type="project" value="TreeGrafter"/>
</dbReference>
<feature type="domain" description="tRNA pseudouridylate synthase B C-terminal" evidence="7">
    <location>
        <begin position="173"/>
        <end position="222"/>
    </location>
</feature>
<dbReference type="GO" id="GO:0160148">
    <property type="term" value="F:tRNA pseudouridine(55) synthase activity"/>
    <property type="evidence" value="ECO:0007669"/>
    <property type="project" value="UniProtKB-EC"/>
</dbReference>